<keyword evidence="4" id="KW-0804">Transcription</keyword>
<dbReference type="Gene3D" id="1.10.10.10">
    <property type="entry name" value="Winged helix-like DNA-binding domain superfamily/Winged helix DNA-binding domain"/>
    <property type="match status" value="1"/>
</dbReference>
<dbReference type="Gene3D" id="3.40.50.300">
    <property type="entry name" value="P-loop containing nucleotide triphosphate hydrolases"/>
    <property type="match status" value="1"/>
</dbReference>
<evidence type="ECO:0000256" key="1">
    <source>
        <dbReference type="ARBA" id="ARBA00005820"/>
    </source>
</evidence>
<evidence type="ECO:0000259" key="7">
    <source>
        <dbReference type="PROSITE" id="PS51755"/>
    </source>
</evidence>
<name>A0ABV5P356_9ACTN</name>
<dbReference type="PROSITE" id="PS51755">
    <property type="entry name" value="OMPR_PHOB"/>
    <property type="match status" value="1"/>
</dbReference>
<feature type="domain" description="OmpR/PhoB-type" evidence="7">
    <location>
        <begin position="1"/>
        <end position="76"/>
    </location>
</feature>
<evidence type="ECO:0000256" key="3">
    <source>
        <dbReference type="ARBA" id="ARBA00023125"/>
    </source>
</evidence>
<dbReference type="Pfam" id="PF00931">
    <property type="entry name" value="NB-ARC"/>
    <property type="match status" value="1"/>
</dbReference>
<dbReference type="InterPro" id="IPR011990">
    <property type="entry name" value="TPR-like_helical_dom_sf"/>
</dbReference>
<gene>
    <name evidence="8" type="ORF">ACFFR3_43295</name>
</gene>
<evidence type="ECO:0000313" key="8">
    <source>
        <dbReference type="EMBL" id="MFB9476364.1"/>
    </source>
</evidence>
<dbReference type="PRINTS" id="PR00364">
    <property type="entry name" value="DISEASERSIST"/>
</dbReference>
<evidence type="ECO:0000256" key="2">
    <source>
        <dbReference type="ARBA" id="ARBA00023015"/>
    </source>
</evidence>
<evidence type="ECO:0000256" key="6">
    <source>
        <dbReference type="SAM" id="MobiDB-lite"/>
    </source>
</evidence>
<dbReference type="EMBL" id="JBHMCF010000049">
    <property type="protein sequence ID" value="MFB9476364.1"/>
    <property type="molecule type" value="Genomic_DNA"/>
</dbReference>
<feature type="compositionally biased region" description="Pro residues" evidence="6">
    <location>
        <begin position="249"/>
        <end position="259"/>
    </location>
</feature>
<evidence type="ECO:0000256" key="5">
    <source>
        <dbReference type="PROSITE-ProRule" id="PRU01091"/>
    </source>
</evidence>
<dbReference type="RefSeq" id="WP_364383238.1">
    <property type="nucleotide sequence ID" value="NZ_JBHMCF010000049.1"/>
</dbReference>
<keyword evidence="3 5" id="KW-0238">DNA-binding</keyword>
<dbReference type="SUPFAM" id="SSF48452">
    <property type="entry name" value="TPR-like"/>
    <property type="match status" value="1"/>
</dbReference>
<comment type="caution">
    <text evidence="8">The sequence shown here is derived from an EMBL/GenBank/DDBJ whole genome shotgun (WGS) entry which is preliminary data.</text>
</comment>
<feature type="region of interest" description="Disordered" evidence="6">
    <location>
        <begin position="248"/>
        <end position="277"/>
    </location>
</feature>
<keyword evidence="2" id="KW-0805">Transcription regulation</keyword>
<proteinExistence type="inferred from homology"/>
<feature type="DNA-binding region" description="OmpR/PhoB-type" evidence="5">
    <location>
        <begin position="1"/>
        <end position="76"/>
    </location>
</feature>
<dbReference type="SUPFAM" id="SSF46894">
    <property type="entry name" value="C-terminal effector domain of the bipartite response regulators"/>
    <property type="match status" value="1"/>
</dbReference>
<comment type="similarity">
    <text evidence="1">Belongs to the AfsR/DnrI/RedD regulatory family.</text>
</comment>
<dbReference type="InterPro" id="IPR005158">
    <property type="entry name" value="BTAD"/>
</dbReference>
<dbReference type="Pfam" id="PF03704">
    <property type="entry name" value="BTAD"/>
    <property type="match status" value="1"/>
</dbReference>
<dbReference type="InterPro" id="IPR036388">
    <property type="entry name" value="WH-like_DNA-bd_sf"/>
</dbReference>
<dbReference type="InterPro" id="IPR001867">
    <property type="entry name" value="OmpR/PhoB-type_DNA-bd"/>
</dbReference>
<evidence type="ECO:0000313" key="9">
    <source>
        <dbReference type="Proteomes" id="UP001589568"/>
    </source>
</evidence>
<dbReference type="SMART" id="SM01043">
    <property type="entry name" value="BTAD"/>
    <property type="match status" value="1"/>
</dbReference>
<dbReference type="InterPro" id="IPR002182">
    <property type="entry name" value="NB-ARC"/>
</dbReference>
<dbReference type="InterPro" id="IPR051677">
    <property type="entry name" value="AfsR-DnrI-RedD_regulator"/>
</dbReference>
<evidence type="ECO:0000256" key="4">
    <source>
        <dbReference type="ARBA" id="ARBA00023163"/>
    </source>
</evidence>
<dbReference type="Proteomes" id="UP001589568">
    <property type="component" value="Unassembled WGS sequence"/>
</dbReference>
<dbReference type="SMART" id="SM00862">
    <property type="entry name" value="Trans_reg_C"/>
    <property type="match status" value="1"/>
</dbReference>
<accession>A0ABV5P356</accession>
<dbReference type="Pfam" id="PF00486">
    <property type="entry name" value="Trans_reg_C"/>
    <property type="match status" value="1"/>
</dbReference>
<dbReference type="InterPro" id="IPR027417">
    <property type="entry name" value="P-loop_NTPase"/>
</dbReference>
<organism evidence="8 9">
    <name type="scientific">Nonomuraea salmonea</name>
    <dbReference type="NCBI Taxonomy" id="46181"/>
    <lineage>
        <taxon>Bacteria</taxon>
        <taxon>Bacillati</taxon>
        <taxon>Actinomycetota</taxon>
        <taxon>Actinomycetes</taxon>
        <taxon>Streptosporangiales</taxon>
        <taxon>Streptosporangiaceae</taxon>
        <taxon>Nonomuraea</taxon>
    </lineage>
</organism>
<dbReference type="PANTHER" id="PTHR35807:SF1">
    <property type="entry name" value="TRANSCRIPTIONAL REGULATOR REDD"/>
    <property type="match status" value="1"/>
</dbReference>
<dbReference type="SUPFAM" id="SSF52540">
    <property type="entry name" value="P-loop containing nucleoside triphosphate hydrolases"/>
    <property type="match status" value="1"/>
</dbReference>
<dbReference type="Gene3D" id="1.25.40.10">
    <property type="entry name" value="Tetratricopeptide repeat domain"/>
    <property type="match status" value="1"/>
</dbReference>
<keyword evidence="9" id="KW-1185">Reference proteome</keyword>
<sequence length="738" mass="81309">MIKIPSARQRITLAALLTRPNQVISADELAEIVWDGTPSAGARTTLRSYVMRLRRSIGPIAGTRIGTREPGYYIELTDHELDLRLFDQHFQRGRHAERMGRWQECVQEMSAALELWRGDPLSDIPAQSLLRAEVPRLMEIRLQALESRIDALLHLGRHDDVIHELVELVMAHPLREHFGAQLMLALYRAGRQAEALDTYGAARQRLVAELGIEPSGEVQALHQRILANDPLLMPPPQPLRLDEAAPVPAAEPAPAPPAGPASVPVPRQLPPTMRDFTGREKELDEIAGILKRADRAAVPIVHVHGPPGVGKTSLAVLAAHRVADAFPDGQLFIPGTREDGTAREPEETVHELLRTLGVAQEAIPHTLSDGAALFRSILAGKRMLVLIDDAQDSEQILPLLPGASGCVAVVTSRRQNIHLPGAHLFELQPFDMDESLHLLRKIIGCARVGGEQRAAESIAHACEGIPLTLRIIGDRLATRVTWSLSYAADMLTPSSTLVTQVGRDPHLRATVAGSYATLDPELQRAFRYLALAGPHDFSEWTACVLLRRVGAEHLVEALRDRSLLQDAGSSPQGRPRYRMLNLFRNYALDLLAEDPEYPAALRHVLTLWAELAELARSRLPAGTYGADDRPPAPPSPSGDPVVRAIAALVRRDPGGWLDREWPLLMEAVDLGIGGGLPDHAVRLAARLHPHLARHHPQQARELWRRFASVPDQLIRQEALFHSARLWTSRDADAFRPSA</sequence>
<dbReference type="PANTHER" id="PTHR35807">
    <property type="entry name" value="TRANSCRIPTIONAL REGULATOR REDD-RELATED"/>
    <property type="match status" value="1"/>
</dbReference>
<dbReference type="InterPro" id="IPR016032">
    <property type="entry name" value="Sig_transdc_resp-reg_C-effctor"/>
</dbReference>
<protein>
    <submittedName>
        <fullName evidence="8">BTAD domain-containing putative transcriptional regulator</fullName>
    </submittedName>
</protein>
<dbReference type="CDD" id="cd15831">
    <property type="entry name" value="BTAD"/>
    <property type="match status" value="1"/>
</dbReference>
<reference evidence="8 9" key="1">
    <citation type="submission" date="2024-09" db="EMBL/GenBank/DDBJ databases">
        <authorList>
            <person name="Sun Q."/>
            <person name="Mori K."/>
        </authorList>
    </citation>
    <scope>NUCLEOTIDE SEQUENCE [LARGE SCALE GENOMIC DNA]</scope>
    <source>
        <strain evidence="8 9">JCM 3324</strain>
    </source>
</reference>